<evidence type="ECO:0000256" key="1">
    <source>
        <dbReference type="ARBA" id="ARBA00010944"/>
    </source>
</evidence>
<proteinExistence type="inferred from homology"/>
<dbReference type="OrthoDB" id="9803892at2"/>
<dbReference type="GO" id="GO:0008831">
    <property type="term" value="F:dTDP-4-dehydrorhamnose reductase activity"/>
    <property type="evidence" value="ECO:0007669"/>
    <property type="project" value="UniProtKB-EC"/>
</dbReference>
<dbReference type="InterPro" id="IPR036291">
    <property type="entry name" value="NAD(P)-bd_dom_sf"/>
</dbReference>
<dbReference type="InterPro" id="IPR029903">
    <property type="entry name" value="RmlD-like-bd"/>
</dbReference>
<dbReference type="PANTHER" id="PTHR10491:SF4">
    <property type="entry name" value="METHIONINE ADENOSYLTRANSFERASE 2 SUBUNIT BETA"/>
    <property type="match status" value="1"/>
</dbReference>
<keyword evidence="2" id="KW-0560">Oxidoreductase</keyword>
<dbReference type="RefSeq" id="WP_071390763.1">
    <property type="nucleotide sequence ID" value="NZ_MLQS01000030.1"/>
</dbReference>
<accession>A0A1S2M4J1</accession>
<dbReference type="PANTHER" id="PTHR10491">
    <property type="entry name" value="DTDP-4-DEHYDRORHAMNOSE REDUCTASE"/>
    <property type="match status" value="1"/>
</dbReference>
<comment type="pathway">
    <text evidence="2">Carbohydrate biosynthesis; dTDP-L-rhamnose biosynthesis.</text>
</comment>
<gene>
    <name evidence="4" type="ORF">BKP45_19065</name>
</gene>
<evidence type="ECO:0000259" key="3">
    <source>
        <dbReference type="Pfam" id="PF04321"/>
    </source>
</evidence>
<sequence>MKLLIIGGKGMAGHMLVKYFKQRKNYVVAYTSRNQKDRDGYFLDVRDYSRLVDLFETFQPNIIINAVGLLNQQASQNKMTTIQVNSLLPHLLANLAEKSGGKFIHISTDCVFSGKRGDYKEMDLLDGISDYAKSKALGEVISSNHLTIRTSIIGPELKNDGIGLFRWFMKQQGEIKGYKNVLWNGVTTLELAKAIEQMIEQNITGLYQLGSVNKISKYDLLTLIQEVFEKRDVQIIPDTEIILDRTIQNTRADFQYSLPNYREMLMELRDWMETRK</sequence>
<evidence type="ECO:0000313" key="5">
    <source>
        <dbReference type="Proteomes" id="UP000180057"/>
    </source>
</evidence>
<name>A0A1S2M4J1_9BACI</name>
<dbReference type="SUPFAM" id="SSF51735">
    <property type="entry name" value="NAD(P)-binding Rossmann-fold domains"/>
    <property type="match status" value="1"/>
</dbReference>
<comment type="caution">
    <text evidence="4">The sequence shown here is derived from an EMBL/GenBank/DDBJ whole genome shotgun (WGS) entry which is preliminary data.</text>
</comment>
<protein>
    <recommendedName>
        <fullName evidence="2">dTDP-4-dehydrorhamnose reductase</fullName>
        <ecNumber evidence="2">1.1.1.133</ecNumber>
    </recommendedName>
</protein>
<dbReference type="UniPathway" id="UPA00124"/>
<evidence type="ECO:0000256" key="2">
    <source>
        <dbReference type="RuleBase" id="RU364082"/>
    </source>
</evidence>
<comment type="function">
    <text evidence="2">Catalyzes the reduction of dTDP-6-deoxy-L-lyxo-4-hexulose to yield dTDP-L-rhamnose.</text>
</comment>
<dbReference type="Pfam" id="PF04321">
    <property type="entry name" value="RmlD_sub_bind"/>
    <property type="match status" value="1"/>
</dbReference>
<dbReference type="Gene3D" id="3.40.50.720">
    <property type="entry name" value="NAD(P)-binding Rossmann-like Domain"/>
    <property type="match status" value="1"/>
</dbReference>
<reference evidence="4 5" key="1">
    <citation type="submission" date="2016-10" db="EMBL/GenBank/DDBJ databases">
        <title>Draft genome sequences of four alkaliphilic bacteria belonging to the Anaerobacillus genus.</title>
        <authorList>
            <person name="Bassil N.M."/>
            <person name="Lloyd J.R."/>
        </authorList>
    </citation>
    <scope>NUCLEOTIDE SEQUENCE [LARGE SCALE GENOMIC DNA]</scope>
    <source>
        <strain evidence="4 5">DSM 22531</strain>
    </source>
</reference>
<dbReference type="InterPro" id="IPR005913">
    <property type="entry name" value="dTDP_dehydrorham_reduct"/>
</dbReference>
<keyword evidence="2" id="KW-0521">NADP</keyword>
<evidence type="ECO:0000313" key="4">
    <source>
        <dbReference type="EMBL" id="OIJ18545.1"/>
    </source>
</evidence>
<comment type="similarity">
    <text evidence="1 2">Belongs to the dTDP-4-dehydrorhamnose reductase family.</text>
</comment>
<dbReference type="CDD" id="cd05254">
    <property type="entry name" value="dTDP_HR_like_SDR_e"/>
    <property type="match status" value="1"/>
</dbReference>
<dbReference type="GO" id="GO:0005829">
    <property type="term" value="C:cytosol"/>
    <property type="evidence" value="ECO:0007669"/>
    <property type="project" value="TreeGrafter"/>
</dbReference>
<dbReference type="Proteomes" id="UP000180057">
    <property type="component" value="Unassembled WGS sequence"/>
</dbReference>
<keyword evidence="5" id="KW-1185">Reference proteome</keyword>
<dbReference type="EMBL" id="MLQS01000030">
    <property type="protein sequence ID" value="OIJ18545.1"/>
    <property type="molecule type" value="Genomic_DNA"/>
</dbReference>
<dbReference type="GO" id="GO:0019305">
    <property type="term" value="P:dTDP-rhamnose biosynthetic process"/>
    <property type="evidence" value="ECO:0007669"/>
    <property type="project" value="UniProtKB-UniPathway"/>
</dbReference>
<feature type="domain" description="RmlD-like substrate binding" evidence="3">
    <location>
        <begin position="1"/>
        <end position="235"/>
    </location>
</feature>
<dbReference type="STRING" id="472963.BKP45_19065"/>
<organism evidence="4 5">
    <name type="scientific">Anaerobacillus alkalidiazotrophicus</name>
    <dbReference type="NCBI Taxonomy" id="472963"/>
    <lineage>
        <taxon>Bacteria</taxon>
        <taxon>Bacillati</taxon>
        <taxon>Bacillota</taxon>
        <taxon>Bacilli</taxon>
        <taxon>Bacillales</taxon>
        <taxon>Bacillaceae</taxon>
        <taxon>Anaerobacillus</taxon>
    </lineage>
</organism>
<dbReference type="AlphaFoldDB" id="A0A1S2M4J1"/>
<dbReference type="EC" id="1.1.1.133" evidence="2"/>